<dbReference type="PROSITE" id="PS51918">
    <property type="entry name" value="RADICAL_SAM"/>
    <property type="match status" value="1"/>
</dbReference>
<dbReference type="InterPro" id="IPR007197">
    <property type="entry name" value="rSAM"/>
</dbReference>
<dbReference type="NCBIfam" id="NF006064">
    <property type="entry name" value="PRK08207.2-2"/>
    <property type="match status" value="1"/>
</dbReference>
<dbReference type="InterPro" id="IPR034505">
    <property type="entry name" value="Coproporphyrinogen-III_oxidase"/>
</dbReference>
<sequence>MKFYVANNKKRKQVYDILNIFYDHDDLVFDEDASLKVYDKEIIFRERKIEYEEADLKRTLYELLVKETGYQSPWGYLTGSKPSKLLEKMSLADLKEKYLISDKKLKILEDIRNLQESMSFDPQDFSLYINIPFCPTRCKYCSYPTIVGDRKEKGEYISSLIYEIENINLPEGLDAIYIGGGTPSFIDEDDLERLLYAINNKFSYKEFTFEAGREDTLNTRKLEILKAGGVGRISLNPQSFNKEVVERAGRTYDYDHLLEIYQGAKDLGFIVNMDFIIGLIGESSELFRRNFEVLEALRPDNITFHALAMKVGSKYFEGKVKAERGESLKISQMIEDFVEENSYKPYYLYRQKNIVSNLENIGYERGDSSQRYNIIINEEKESIIGLGMNANTKLMNGKKFRNSRNLRDYFDKVQEEIWAKNEMINEYNISKHRRNYGN</sequence>
<dbReference type="EC" id="1.3.99.22" evidence="2"/>
<dbReference type="GO" id="GO:0016491">
    <property type="term" value="F:oxidoreductase activity"/>
    <property type="evidence" value="ECO:0007669"/>
    <property type="project" value="UniProtKB-KW"/>
</dbReference>
<protein>
    <submittedName>
        <fullName evidence="2">Coproporphyrinogen dehydrogenase</fullName>
        <ecNumber evidence="2">1.3.99.22</ecNumber>
    </submittedName>
</protein>
<proteinExistence type="predicted"/>
<dbReference type="RefSeq" id="WP_015777279.1">
    <property type="nucleotide sequence ID" value="NC_013171.1"/>
</dbReference>
<dbReference type="Gene3D" id="3.80.30.20">
    <property type="entry name" value="tm_1862 like domain"/>
    <property type="match status" value="1"/>
</dbReference>
<dbReference type="SUPFAM" id="SSF102114">
    <property type="entry name" value="Radical SAM enzymes"/>
    <property type="match status" value="1"/>
</dbReference>
<feature type="domain" description="Radical SAM core" evidence="1">
    <location>
        <begin position="119"/>
        <end position="350"/>
    </location>
</feature>
<dbReference type="PANTHER" id="PTHR13932:SF1">
    <property type="entry name" value="OXYGEN-INDEPENDENT COPROPORPHYRINOGEN-III OXIDASE-LIKE PROTEIN HEMZ"/>
    <property type="match status" value="1"/>
</dbReference>
<evidence type="ECO:0000313" key="3">
    <source>
        <dbReference type="Proteomes" id="UP000002294"/>
    </source>
</evidence>
<dbReference type="SFLD" id="SFLDF00310">
    <property type="entry name" value="oxygen-independent_coproporphy"/>
    <property type="match status" value="1"/>
</dbReference>
<dbReference type="SFLD" id="SFLDG01065">
    <property type="entry name" value="anaerobic_coproporphyrinogen-I"/>
    <property type="match status" value="1"/>
</dbReference>
<dbReference type="GO" id="GO:0051539">
    <property type="term" value="F:4 iron, 4 sulfur cluster binding"/>
    <property type="evidence" value="ECO:0007669"/>
    <property type="project" value="TreeGrafter"/>
</dbReference>
<name>C7RFV5_ANAPD</name>
<dbReference type="OrthoDB" id="9808022at2"/>
<dbReference type="AlphaFoldDB" id="C7RFV5"/>
<dbReference type="GO" id="GO:0005737">
    <property type="term" value="C:cytoplasm"/>
    <property type="evidence" value="ECO:0007669"/>
    <property type="project" value="TreeGrafter"/>
</dbReference>
<dbReference type="SFLD" id="SFLDS00029">
    <property type="entry name" value="Radical_SAM"/>
    <property type="match status" value="1"/>
</dbReference>
<organism evidence="2 3">
    <name type="scientific">Anaerococcus prevotii (strain ATCC 9321 / DSM 20548 / JCM 6508 / NCTC 11806 / PC1)</name>
    <name type="common">Peptostreptococcus prevotii</name>
    <name type="synonym">Peptococcus prevotii</name>
    <dbReference type="NCBI Taxonomy" id="525919"/>
    <lineage>
        <taxon>Bacteria</taxon>
        <taxon>Bacillati</taxon>
        <taxon>Bacillota</taxon>
        <taxon>Tissierellia</taxon>
        <taxon>Tissierellales</taxon>
        <taxon>Peptoniphilaceae</taxon>
        <taxon>Anaerococcus</taxon>
    </lineage>
</organism>
<dbReference type="SMART" id="SM00729">
    <property type="entry name" value="Elp3"/>
    <property type="match status" value="1"/>
</dbReference>
<keyword evidence="2" id="KW-0560">Oxidoreductase</keyword>
<dbReference type="Proteomes" id="UP000002294">
    <property type="component" value="Chromosome"/>
</dbReference>
<dbReference type="PANTHER" id="PTHR13932">
    <property type="entry name" value="COPROPORPHYRINIGEN III OXIDASE"/>
    <property type="match status" value="1"/>
</dbReference>
<reference evidence="2 3" key="1">
    <citation type="journal article" date="2009" name="Stand. Genomic Sci.">
        <title>Complete genome sequence of Anaerococcus prevotii type strain (PC1).</title>
        <authorList>
            <person name="Labutti K."/>
            <person name="Pukall R."/>
            <person name="Steenblock K."/>
            <person name="Glavina Del Rio T."/>
            <person name="Tice H."/>
            <person name="Copeland A."/>
            <person name="Cheng J.F."/>
            <person name="Lucas S."/>
            <person name="Chen F."/>
            <person name="Nolan M."/>
            <person name="Bruce D."/>
            <person name="Goodwin L."/>
            <person name="Pitluck S."/>
            <person name="Ivanova N."/>
            <person name="Mavromatis K."/>
            <person name="Ovchinnikova G."/>
            <person name="Pati A."/>
            <person name="Chen A."/>
            <person name="Palaniappan K."/>
            <person name="Land M."/>
            <person name="Hauser L."/>
            <person name="Chang Y.J."/>
            <person name="Jeffries C.D."/>
            <person name="Chain P."/>
            <person name="Saunders E."/>
            <person name="Brettin T."/>
            <person name="Detter J.C."/>
            <person name="Han C."/>
            <person name="Goker M."/>
            <person name="Bristow J."/>
            <person name="Eisen J.A."/>
            <person name="Markowitz V."/>
            <person name="Hugenholtz P."/>
            <person name="Kyrpides N.C."/>
            <person name="Klenk H.P."/>
            <person name="Lapidus A."/>
        </authorList>
    </citation>
    <scope>NUCLEOTIDE SEQUENCE [LARGE SCALE GENOMIC DNA]</scope>
    <source>
        <strain evidence="3">ATCC 9321 / DSM 20548 / JCM 6508 / NCTC 11806 / PC1</strain>
    </source>
</reference>
<dbReference type="InterPro" id="IPR006638">
    <property type="entry name" value="Elp3/MiaA/NifB-like_rSAM"/>
</dbReference>
<dbReference type="EMBL" id="CP001708">
    <property type="protein sequence ID" value="ACV28366.1"/>
    <property type="molecule type" value="Genomic_DNA"/>
</dbReference>
<dbReference type="Pfam" id="PF04055">
    <property type="entry name" value="Radical_SAM"/>
    <property type="match status" value="1"/>
</dbReference>
<dbReference type="InterPro" id="IPR023995">
    <property type="entry name" value="HemZ"/>
</dbReference>
<dbReference type="InterPro" id="IPR023404">
    <property type="entry name" value="rSAM_horseshoe"/>
</dbReference>
<evidence type="ECO:0000313" key="2">
    <source>
        <dbReference type="EMBL" id="ACV28366.1"/>
    </source>
</evidence>
<gene>
    <name evidence="2" type="ordered locus">Apre_0315</name>
</gene>
<dbReference type="CDD" id="cd01335">
    <property type="entry name" value="Radical_SAM"/>
    <property type="match status" value="1"/>
</dbReference>
<accession>C7RFV5</accession>
<keyword evidence="3" id="KW-1185">Reference proteome</keyword>
<dbReference type="InterPro" id="IPR058240">
    <property type="entry name" value="rSAM_sf"/>
</dbReference>
<evidence type="ECO:0000259" key="1">
    <source>
        <dbReference type="PROSITE" id="PS51918"/>
    </source>
</evidence>
<dbReference type="GO" id="GO:0006779">
    <property type="term" value="P:porphyrin-containing compound biosynthetic process"/>
    <property type="evidence" value="ECO:0007669"/>
    <property type="project" value="TreeGrafter"/>
</dbReference>
<dbReference type="eggNOG" id="COG0635">
    <property type="taxonomic scope" value="Bacteria"/>
</dbReference>
<dbReference type="NCBIfam" id="TIGR03994">
    <property type="entry name" value="rSAM_HemZ"/>
    <property type="match status" value="1"/>
</dbReference>
<dbReference type="KEGG" id="apr:Apre_0315"/>
<dbReference type="STRING" id="525919.Apre_0315"/>
<dbReference type="HOGENOM" id="CLU_029256_0_0_9"/>
<dbReference type="SFLD" id="SFLDG01082">
    <property type="entry name" value="B12-binding_domain_containing"/>
    <property type="match status" value="1"/>
</dbReference>